<dbReference type="RefSeq" id="WP_127094324.1">
    <property type="nucleotide sequence ID" value="NZ_CP031423.1"/>
</dbReference>
<organism evidence="5 6">
    <name type="scientific">Microbacterium lemovicicum</name>
    <dbReference type="NCBI Taxonomy" id="1072463"/>
    <lineage>
        <taxon>Bacteria</taxon>
        <taxon>Bacillati</taxon>
        <taxon>Actinomycetota</taxon>
        <taxon>Actinomycetes</taxon>
        <taxon>Micrococcales</taxon>
        <taxon>Microbacteriaceae</taxon>
        <taxon>Microbacterium</taxon>
    </lineage>
</organism>
<dbReference type="InterPro" id="IPR036388">
    <property type="entry name" value="WH-like_DNA-bd_sf"/>
</dbReference>
<evidence type="ECO:0000259" key="4">
    <source>
        <dbReference type="PROSITE" id="PS50949"/>
    </source>
</evidence>
<dbReference type="AlphaFoldDB" id="A0A3S9W659"/>
<dbReference type="Pfam" id="PF07729">
    <property type="entry name" value="FCD"/>
    <property type="match status" value="1"/>
</dbReference>
<keyword evidence="1" id="KW-0805">Transcription regulation</keyword>
<dbReference type="GO" id="GO:0003677">
    <property type="term" value="F:DNA binding"/>
    <property type="evidence" value="ECO:0007669"/>
    <property type="project" value="UniProtKB-KW"/>
</dbReference>
<reference evidence="5 6" key="1">
    <citation type="submission" date="2018-08" db="EMBL/GenBank/DDBJ databases">
        <title>Microbacterium lemovicicum sp. nov., a bacterium isolated from a natural uranium-rich soil.</title>
        <authorList>
            <person name="ORTET P."/>
        </authorList>
    </citation>
    <scope>NUCLEOTIDE SEQUENCE [LARGE SCALE GENOMIC DNA]</scope>
    <source>
        <strain evidence="5 6">Viu22</strain>
    </source>
</reference>
<dbReference type="GO" id="GO:0003700">
    <property type="term" value="F:DNA-binding transcription factor activity"/>
    <property type="evidence" value="ECO:0007669"/>
    <property type="project" value="InterPro"/>
</dbReference>
<dbReference type="KEGG" id="mlv:CVS47_00096"/>
<dbReference type="Pfam" id="PF00392">
    <property type="entry name" value="GntR"/>
    <property type="match status" value="1"/>
</dbReference>
<evidence type="ECO:0000256" key="2">
    <source>
        <dbReference type="ARBA" id="ARBA00023125"/>
    </source>
</evidence>
<dbReference type="Gene3D" id="1.20.120.530">
    <property type="entry name" value="GntR ligand-binding domain-like"/>
    <property type="match status" value="1"/>
</dbReference>
<accession>A0A3S9W659</accession>
<evidence type="ECO:0000256" key="1">
    <source>
        <dbReference type="ARBA" id="ARBA00023015"/>
    </source>
</evidence>
<dbReference type="EMBL" id="CP031423">
    <property type="protein sequence ID" value="AZS35504.1"/>
    <property type="molecule type" value="Genomic_DNA"/>
</dbReference>
<dbReference type="InterPro" id="IPR036390">
    <property type="entry name" value="WH_DNA-bd_sf"/>
</dbReference>
<dbReference type="Proteomes" id="UP000276888">
    <property type="component" value="Chromosome"/>
</dbReference>
<dbReference type="SUPFAM" id="SSF48008">
    <property type="entry name" value="GntR ligand-binding domain-like"/>
    <property type="match status" value="1"/>
</dbReference>
<dbReference type="PROSITE" id="PS50949">
    <property type="entry name" value="HTH_GNTR"/>
    <property type="match status" value="1"/>
</dbReference>
<dbReference type="Gene3D" id="1.10.10.10">
    <property type="entry name" value="Winged helix-like DNA-binding domain superfamily/Winged helix DNA-binding domain"/>
    <property type="match status" value="1"/>
</dbReference>
<dbReference type="InterPro" id="IPR000524">
    <property type="entry name" value="Tscrpt_reg_HTH_GntR"/>
</dbReference>
<gene>
    <name evidence="5" type="primary">fadR</name>
    <name evidence="5" type="ORF">CVS47_00096</name>
</gene>
<feature type="domain" description="HTH gntR-type" evidence="4">
    <location>
        <begin position="29"/>
        <end position="96"/>
    </location>
</feature>
<evidence type="ECO:0000256" key="3">
    <source>
        <dbReference type="ARBA" id="ARBA00023163"/>
    </source>
</evidence>
<dbReference type="InterPro" id="IPR008920">
    <property type="entry name" value="TF_FadR/GntR_C"/>
</dbReference>
<keyword evidence="3" id="KW-0804">Transcription</keyword>
<evidence type="ECO:0000313" key="6">
    <source>
        <dbReference type="Proteomes" id="UP000276888"/>
    </source>
</evidence>
<dbReference type="PANTHER" id="PTHR43537:SF5">
    <property type="entry name" value="UXU OPERON TRANSCRIPTIONAL REGULATOR"/>
    <property type="match status" value="1"/>
</dbReference>
<protein>
    <submittedName>
        <fullName evidence="5">Fatty acid metabolism regulator protein</fullName>
    </submittedName>
</protein>
<sequence>MRAPAQEYGVTMAARVTPIAQELFDGFANSSAVHVFTELLGLIFDGTLPPGSAVSENDVARRAGVSRTPAREAVQRLRELGIVETSVGRSSRVAVITETRLRQTLVVWDALFAAVLEEVVPVIDDEDLAAMEEATRVFRIAADQGKVSEAAQANFDLYAVVVGRSGNPPLIRTIASIVYLVRLGGQSLPRWIDADVLEAAQHDLIAALRRHDLAASRAAVRSAAGFQLPPDD</sequence>
<evidence type="ECO:0000313" key="5">
    <source>
        <dbReference type="EMBL" id="AZS35504.1"/>
    </source>
</evidence>
<keyword evidence="6" id="KW-1185">Reference proteome</keyword>
<dbReference type="SMART" id="SM00345">
    <property type="entry name" value="HTH_GNTR"/>
    <property type="match status" value="1"/>
</dbReference>
<dbReference type="InterPro" id="IPR011711">
    <property type="entry name" value="GntR_C"/>
</dbReference>
<dbReference type="CDD" id="cd07377">
    <property type="entry name" value="WHTH_GntR"/>
    <property type="match status" value="1"/>
</dbReference>
<dbReference type="OrthoDB" id="9816161at2"/>
<dbReference type="PANTHER" id="PTHR43537">
    <property type="entry name" value="TRANSCRIPTIONAL REGULATOR, GNTR FAMILY"/>
    <property type="match status" value="1"/>
</dbReference>
<name>A0A3S9W659_9MICO</name>
<keyword evidence="2" id="KW-0238">DNA-binding</keyword>
<dbReference type="SUPFAM" id="SSF46785">
    <property type="entry name" value="Winged helix' DNA-binding domain"/>
    <property type="match status" value="1"/>
</dbReference>
<proteinExistence type="predicted"/>
<dbReference type="SMART" id="SM00895">
    <property type="entry name" value="FCD"/>
    <property type="match status" value="1"/>
</dbReference>